<protein>
    <submittedName>
        <fullName evidence="4">Uncharacterized protein</fullName>
    </submittedName>
</protein>
<dbReference type="InterPro" id="IPR052464">
    <property type="entry name" value="Synovial_Prolif_Regulator"/>
</dbReference>
<evidence type="ECO:0000313" key="4">
    <source>
        <dbReference type="EMBL" id="KAG2180124.1"/>
    </source>
</evidence>
<dbReference type="InterPro" id="IPR011989">
    <property type="entry name" value="ARM-like"/>
</dbReference>
<evidence type="ECO:0000256" key="3">
    <source>
        <dbReference type="ARBA" id="ARBA00038401"/>
    </source>
</evidence>
<name>A0A8H7PV89_MORIS</name>
<dbReference type="SUPFAM" id="SSF48371">
    <property type="entry name" value="ARM repeat"/>
    <property type="match status" value="1"/>
</dbReference>
<dbReference type="PANTHER" id="PTHR23424">
    <property type="entry name" value="SERUM AMYLOID A"/>
    <property type="match status" value="1"/>
</dbReference>
<comment type="caution">
    <text evidence="4">The sequence shown here is derived from an EMBL/GenBank/DDBJ whole genome shotgun (WGS) entry which is preliminary data.</text>
</comment>
<gene>
    <name evidence="4" type="ORF">INT43_003912</name>
</gene>
<dbReference type="Proteomes" id="UP000654370">
    <property type="component" value="Unassembled WGS sequence"/>
</dbReference>
<organism evidence="4 5">
    <name type="scientific">Mortierella isabellina</name>
    <name type="common">Filamentous fungus</name>
    <name type="synonym">Umbelopsis isabellina</name>
    <dbReference type="NCBI Taxonomy" id="91625"/>
    <lineage>
        <taxon>Eukaryota</taxon>
        <taxon>Fungi</taxon>
        <taxon>Fungi incertae sedis</taxon>
        <taxon>Mucoromycota</taxon>
        <taxon>Mucoromycotina</taxon>
        <taxon>Umbelopsidomycetes</taxon>
        <taxon>Umbelopsidales</taxon>
        <taxon>Umbelopsidaceae</taxon>
        <taxon>Umbelopsis</taxon>
    </lineage>
</organism>
<accession>A0A8H7PV89</accession>
<dbReference type="InterPro" id="IPR016024">
    <property type="entry name" value="ARM-type_fold"/>
</dbReference>
<evidence type="ECO:0000256" key="1">
    <source>
        <dbReference type="ARBA" id="ARBA00004123"/>
    </source>
</evidence>
<comment type="subcellular location">
    <subcellularLocation>
        <location evidence="1">Nucleus</location>
    </subcellularLocation>
</comment>
<dbReference type="OrthoDB" id="2156856at2759"/>
<dbReference type="AlphaFoldDB" id="A0A8H7PV89"/>
<keyword evidence="5" id="KW-1185">Reference proteome</keyword>
<sequence length="343" mass="38618">MSFRNPSPPLDYDAEAVSRPITNVLPIIVKLVDIVMSGNIDGENIESIEDTPLERSLCAVWDLAGIEEYAVVMVENNLPIAILKICTTTRRARTRELAIGTLANIASHQETYSRLLDEEDISMLINSVLWSENDARVLHEATRLLEGFLIWSINMSEQTVVETPNLTNLFATELDSPSFMSRYIFIVTNSLNTDLLIRALAVIRYMIVYMYSTNILFTTPGLKSQAMQLVSWATERLEEEGRGIGIGGFNKTVAKNLMHVVWAIGAYKILKPQEYGMSLIRKSHINKFERNNNVGLEEGTTNSLKESMKRIQSYIDEDYDISQEDEAVHDLAELLYSSLTIAG</sequence>
<comment type="similarity">
    <text evidence="3">Belongs to the SAAL1 family.</text>
</comment>
<reference evidence="4" key="1">
    <citation type="submission" date="2020-12" db="EMBL/GenBank/DDBJ databases">
        <title>Metabolic potential, ecology and presence of endohyphal bacteria is reflected in genomic diversity of Mucoromycotina.</title>
        <authorList>
            <person name="Muszewska A."/>
            <person name="Okrasinska A."/>
            <person name="Steczkiewicz K."/>
            <person name="Drgas O."/>
            <person name="Orlowska M."/>
            <person name="Perlinska-Lenart U."/>
            <person name="Aleksandrzak-Piekarczyk T."/>
            <person name="Szatraj K."/>
            <person name="Zielenkiewicz U."/>
            <person name="Pilsyk S."/>
            <person name="Malc E."/>
            <person name="Mieczkowski P."/>
            <person name="Kruszewska J.S."/>
            <person name="Biernat P."/>
            <person name="Pawlowska J."/>
        </authorList>
    </citation>
    <scope>NUCLEOTIDE SEQUENCE</scope>
    <source>
        <strain evidence="4">WA0000067209</strain>
    </source>
</reference>
<evidence type="ECO:0000313" key="5">
    <source>
        <dbReference type="Proteomes" id="UP000654370"/>
    </source>
</evidence>
<dbReference type="GO" id="GO:0005634">
    <property type="term" value="C:nucleus"/>
    <property type="evidence" value="ECO:0007669"/>
    <property type="project" value="UniProtKB-SubCell"/>
</dbReference>
<dbReference type="EMBL" id="JAEPQZ010000006">
    <property type="protein sequence ID" value="KAG2180124.1"/>
    <property type="molecule type" value="Genomic_DNA"/>
</dbReference>
<dbReference type="PANTHER" id="PTHR23424:SF23">
    <property type="entry name" value="PROTEIN SAAL1"/>
    <property type="match status" value="1"/>
</dbReference>
<dbReference type="Gene3D" id="1.25.10.10">
    <property type="entry name" value="Leucine-rich Repeat Variant"/>
    <property type="match status" value="1"/>
</dbReference>
<evidence type="ECO:0000256" key="2">
    <source>
        <dbReference type="ARBA" id="ARBA00023242"/>
    </source>
</evidence>
<proteinExistence type="inferred from homology"/>
<keyword evidence="2" id="KW-0539">Nucleus</keyword>